<dbReference type="InterPro" id="IPR010071">
    <property type="entry name" value="AA_adenyl_dom"/>
</dbReference>
<dbReference type="SUPFAM" id="SSF47336">
    <property type="entry name" value="ACP-like"/>
    <property type="match status" value="1"/>
</dbReference>
<evidence type="ECO:0000256" key="2">
    <source>
        <dbReference type="SAM" id="MobiDB-lite"/>
    </source>
</evidence>
<dbReference type="InterPro" id="IPR042099">
    <property type="entry name" value="ANL_N_sf"/>
</dbReference>
<dbReference type="InterPro" id="IPR009081">
    <property type="entry name" value="PP-bd_ACP"/>
</dbReference>
<comment type="cofactor">
    <cofactor evidence="1">
        <name>pantetheine 4'-phosphate</name>
        <dbReference type="ChEBI" id="CHEBI:47942"/>
    </cofactor>
</comment>
<dbReference type="PROSITE" id="PS50075">
    <property type="entry name" value="CARRIER"/>
    <property type="match status" value="1"/>
</dbReference>
<dbReference type="Proteomes" id="UP001597260">
    <property type="component" value="Unassembled WGS sequence"/>
</dbReference>
<dbReference type="RefSeq" id="WP_377575307.1">
    <property type="nucleotide sequence ID" value="NZ_JBHTMP010000050.1"/>
</dbReference>
<comment type="caution">
    <text evidence="4">The sequence shown here is derived from an EMBL/GenBank/DDBJ whole genome shotgun (WGS) entry which is preliminary data.</text>
</comment>
<dbReference type="Gene3D" id="3.30.300.30">
    <property type="match status" value="1"/>
</dbReference>
<dbReference type="PROSITE" id="PS00455">
    <property type="entry name" value="AMP_BINDING"/>
    <property type="match status" value="1"/>
</dbReference>
<dbReference type="Pfam" id="PF13193">
    <property type="entry name" value="AMP-binding_C"/>
    <property type="match status" value="1"/>
</dbReference>
<dbReference type="InterPro" id="IPR001242">
    <property type="entry name" value="Condensation_dom"/>
</dbReference>
<dbReference type="Gene3D" id="3.30.559.10">
    <property type="entry name" value="Chloramphenicol acetyltransferase-like domain"/>
    <property type="match status" value="1"/>
</dbReference>
<dbReference type="InterPro" id="IPR020845">
    <property type="entry name" value="AMP-binding_CS"/>
</dbReference>
<evidence type="ECO:0000256" key="1">
    <source>
        <dbReference type="ARBA" id="ARBA00001957"/>
    </source>
</evidence>
<organism evidence="4 5">
    <name type="scientific">Micromonospora sonneratiae</name>
    <dbReference type="NCBI Taxonomy" id="1184706"/>
    <lineage>
        <taxon>Bacteria</taxon>
        <taxon>Bacillati</taxon>
        <taxon>Actinomycetota</taxon>
        <taxon>Actinomycetes</taxon>
        <taxon>Micromonosporales</taxon>
        <taxon>Micromonosporaceae</taxon>
        <taxon>Micromonospora</taxon>
    </lineage>
</organism>
<sequence>MADGSGWWGMLTEPQSQTTPAAQPEMLPITGSQQGLLVVHGRAAGQPVYNMLVRFDLDPGYPAATVEAALAAMVNMQPAMRQVFGVLPTMHARLTPLVDALPVDRVVVPATEFEDAVAAAARRIGRPEFDLENGPAYRFATVRAEDDSASAILLADHHIILDGISLGPMVGDLEQMLTAPLSADEIVAKAVMREQAYVKELHAQHRAATAESVAGRSAAWAAQLREVPPLELAPRPGRPTQTSFTGARVQWLLDDAETSAVTELCQRLNINPFVLFSGVYGAVLARHGNVPRVLVGSPFLARRTVRAFDLCGFFVNTLPVTIDVEWSSGVEDYLSRVVRGAVDFCRTNVDISFNQLVADVQPDRTSNRNPLFSAMLAMQDTFTPRSGGPIRRLSEPGNDTAKFDLWLGVTPVDGRWLLELEYDRELIAPAIADGLLTSLRTALRRVLRDSSCRLGDLFSDASAAVSRRSDGWNSRLPEPTLLDSIEAVARRRPEAVAIEDPARRLTYADLVAGAARVAGGLAARGVGPGDVVGLAADNLCDTVVAILAIMRRGGTFLPLDESLPADRLTYMAQKAACPLVVGRQLVPGVPAVSVKDLEEGEPGESTADPDASMYVMFTSGSTGVPKGVRMGQRWLAHLAAWQIDVMKMDGDSRFLQYAPLGFDVCFQEIMPTLASGGTVVSREPADRRDFPAVLRRIAESEATHVYLPVAALRPVVQLALDRGLRLPALRHLCVSGEQLLVDEQIREFFVQHPHCVLINHYGPTETQAATTYQLSGADAHWPAHVPIGVPLPHVAAYVVDGTGHLAPPGVPGELYLGGRCPADGYINDAELTASRFVEDSFTPADERERGIMYRTGDLVVRNERDELIFLGRLDTQVKIRGNRVELGEIEVVANRVLGVRQAVAVVRGDGADKEIALFLLPHAGATPDPDRVREHLAATLPAYMRPLWILTVDAIPTTSSGKTDRAALLRRVDELLATQQQEQADQPVEYADELERELAAMWSRILGTDGIARDRPVLEYGAHSLNIFTAFAEVQQTYGVPVAMGEFFASPTIATLAGLVRAARGGA</sequence>
<dbReference type="InterPro" id="IPR036736">
    <property type="entry name" value="ACP-like_sf"/>
</dbReference>
<dbReference type="SUPFAM" id="SSF56801">
    <property type="entry name" value="Acetyl-CoA synthetase-like"/>
    <property type="match status" value="1"/>
</dbReference>
<accession>A0ABW3YJB3</accession>
<evidence type="ECO:0000313" key="4">
    <source>
        <dbReference type="EMBL" id="MFD1324526.1"/>
    </source>
</evidence>
<dbReference type="PANTHER" id="PTHR45527">
    <property type="entry name" value="NONRIBOSOMAL PEPTIDE SYNTHETASE"/>
    <property type="match status" value="1"/>
</dbReference>
<feature type="domain" description="Carrier" evidence="3">
    <location>
        <begin position="989"/>
        <end position="1064"/>
    </location>
</feature>
<gene>
    <name evidence="4" type="ORF">ACFQ4H_25905</name>
</gene>
<dbReference type="EMBL" id="JBHTMP010000050">
    <property type="protein sequence ID" value="MFD1324526.1"/>
    <property type="molecule type" value="Genomic_DNA"/>
</dbReference>
<dbReference type="NCBIfam" id="TIGR01733">
    <property type="entry name" value="AA-adenyl-dom"/>
    <property type="match status" value="1"/>
</dbReference>
<keyword evidence="5" id="KW-1185">Reference proteome</keyword>
<dbReference type="Gene3D" id="1.10.1200.10">
    <property type="entry name" value="ACP-like"/>
    <property type="match status" value="1"/>
</dbReference>
<protein>
    <submittedName>
        <fullName evidence="4">Amino acid adenylation domain-containing protein</fullName>
    </submittedName>
</protein>
<dbReference type="CDD" id="cd05930">
    <property type="entry name" value="A_NRPS"/>
    <property type="match status" value="1"/>
</dbReference>
<dbReference type="Gene3D" id="3.30.559.30">
    <property type="entry name" value="Nonribosomal peptide synthetase, condensation domain"/>
    <property type="match status" value="1"/>
</dbReference>
<dbReference type="Pfam" id="PF00501">
    <property type="entry name" value="AMP-binding"/>
    <property type="match status" value="1"/>
</dbReference>
<name>A0ABW3YJB3_9ACTN</name>
<evidence type="ECO:0000259" key="3">
    <source>
        <dbReference type="PROSITE" id="PS50075"/>
    </source>
</evidence>
<proteinExistence type="predicted"/>
<dbReference type="Pfam" id="PF00668">
    <property type="entry name" value="Condensation"/>
    <property type="match status" value="1"/>
</dbReference>
<dbReference type="InterPro" id="IPR045851">
    <property type="entry name" value="AMP-bd_C_sf"/>
</dbReference>
<dbReference type="SUPFAM" id="SSF52777">
    <property type="entry name" value="CoA-dependent acyltransferases"/>
    <property type="match status" value="2"/>
</dbReference>
<reference evidence="5" key="1">
    <citation type="journal article" date="2019" name="Int. J. Syst. Evol. Microbiol.">
        <title>The Global Catalogue of Microorganisms (GCM) 10K type strain sequencing project: providing services to taxonomists for standard genome sequencing and annotation.</title>
        <authorList>
            <consortium name="The Broad Institute Genomics Platform"/>
            <consortium name="The Broad Institute Genome Sequencing Center for Infectious Disease"/>
            <person name="Wu L."/>
            <person name="Ma J."/>
        </authorList>
    </citation>
    <scope>NUCLEOTIDE SEQUENCE [LARGE SCALE GENOMIC DNA]</scope>
    <source>
        <strain evidence="5">JCM 31037</strain>
    </source>
</reference>
<dbReference type="InterPro" id="IPR023213">
    <property type="entry name" value="CAT-like_dom_sf"/>
</dbReference>
<evidence type="ECO:0000313" key="5">
    <source>
        <dbReference type="Proteomes" id="UP001597260"/>
    </source>
</evidence>
<dbReference type="PANTHER" id="PTHR45527:SF1">
    <property type="entry name" value="FATTY ACID SYNTHASE"/>
    <property type="match status" value="1"/>
</dbReference>
<dbReference type="InterPro" id="IPR025110">
    <property type="entry name" value="AMP-bd_C"/>
</dbReference>
<dbReference type="InterPro" id="IPR000873">
    <property type="entry name" value="AMP-dep_synth/lig_dom"/>
</dbReference>
<feature type="region of interest" description="Disordered" evidence="2">
    <location>
        <begin position="1"/>
        <end position="22"/>
    </location>
</feature>
<dbReference type="Pfam" id="PF00550">
    <property type="entry name" value="PP-binding"/>
    <property type="match status" value="1"/>
</dbReference>
<dbReference type="Gene3D" id="3.40.50.12780">
    <property type="entry name" value="N-terminal domain of ligase-like"/>
    <property type="match status" value="1"/>
</dbReference>